<evidence type="ECO:0000313" key="3">
    <source>
        <dbReference type="EMBL" id="CBE67995.1"/>
    </source>
</evidence>
<dbReference type="PATRIC" id="fig|671143.5.peg.815"/>
<sequence length="292" mass="31741">MTAHGNSLAGKAAVITGASRGLGADIARALWRNRSNLLLVARSQDGLIKLREELIADAEDGQELHIVVADLMAADAVPAIIREARQVWDRIDVLINNAAILGPIGRVWENDWQEWQTTVRVNLLSSIELCRACIPWMAERKYGKIINLSGGGATGPRPNFSAYATAKAGLIRFSETLAMEVRDLNIDVNCVAPGMMNTAMTRAVLNAGPEKAGATEYTQATSKSESARPDTHRAADLCVFLASTASDGITGKLISAVWDPWETLPDHIEDLKDADIYTLRRIVPKDRGQDWG</sequence>
<dbReference type="PRINTS" id="PR00080">
    <property type="entry name" value="SDRFAMILY"/>
</dbReference>
<organism evidence="3 4">
    <name type="scientific">Methylomirabilis oxygeniifera</name>
    <dbReference type="NCBI Taxonomy" id="671143"/>
    <lineage>
        <taxon>Bacteria</taxon>
        <taxon>Candidatus Methylomirabilota</taxon>
        <taxon>Candidatus Methylomirabilia</taxon>
        <taxon>Candidatus Methylomirabilales</taxon>
        <taxon>Candidatus Methylomirabilaceae</taxon>
        <taxon>Candidatus Methylomirabilis</taxon>
    </lineage>
</organism>
<dbReference type="CDD" id="cd05233">
    <property type="entry name" value="SDR_c"/>
    <property type="match status" value="1"/>
</dbReference>
<dbReference type="PRINTS" id="PR00081">
    <property type="entry name" value="GDHRDH"/>
</dbReference>
<dbReference type="GO" id="GO:0016616">
    <property type="term" value="F:oxidoreductase activity, acting on the CH-OH group of donors, NAD or NADP as acceptor"/>
    <property type="evidence" value="ECO:0007669"/>
    <property type="project" value="TreeGrafter"/>
</dbReference>
<name>D5MMA9_METO1</name>
<dbReference type="HOGENOM" id="CLU_010194_1_1_0"/>
<protein>
    <submittedName>
        <fullName evidence="3">Short-chain alcohol dehydrogenase</fullName>
    </submittedName>
</protein>
<dbReference type="Pfam" id="PF00106">
    <property type="entry name" value="adh_short"/>
    <property type="match status" value="1"/>
</dbReference>
<dbReference type="InterPro" id="IPR036291">
    <property type="entry name" value="NAD(P)-bd_dom_sf"/>
</dbReference>
<dbReference type="PANTHER" id="PTHR42760">
    <property type="entry name" value="SHORT-CHAIN DEHYDROGENASES/REDUCTASES FAMILY MEMBER"/>
    <property type="match status" value="1"/>
</dbReference>
<reference evidence="3 4" key="1">
    <citation type="journal article" date="2010" name="Nature">
        <title>Nitrite-driven anaerobic methane oxidation by oxygenic bacteria.</title>
        <authorList>
            <person name="Ettwig K.F."/>
            <person name="Butler M.K."/>
            <person name="Le Paslier D."/>
            <person name="Pelletier E."/>
            <person name="Mangenot S."/>
            <person name="Kuypers M.M.M."/>
            <person name="Schreiber F."/>
            <person name="Dutilh B.E."/>
            <person name="Zedelius J."/>
            <person name="de Beer D."/>
            <person name="Gloerich J."/>
            <person name="Wessels H.J.C.T."/>
            <person name="van Allen T."/>
            <person name="Luesken F."/>
            <person name="Wu M."/>
            <person name="van de Pas-Schoonen K.T."/>
            <person name="Op den Camp H.J.M."/>
            <person name="Janssen-Megens E.M."/>
            <person name="Francoijs K-J."/>
            <person name="Stunnenberg H."/>
            <person name="Weissenbach J."/>
            <person name="Jetten M.S.M."/>
            <person name="Strous M."/>
        </authorList>
    </citation>
    <scope>NUCLEOTIDE SEQUENCE [LARGE SCALE GENOMIC DNA]</scope>
</reference>
<dbReference type="SUPFAM" id="SSF51735">
    <property type="entry name" value="NAD(P)-binding Rossmann-fold domains"/>
    <property type="match status" value="1"/>
</dbReference>
<dbReference type="Gene3D" id="3.40.50.720">
    <property type="entry name" value="NAD(P)-binding Rossmann-like Domain"/>
    <property type="match status" value="1"/>
</dbReference>
<dbReference type="Proteomes" id="UP000006898">
    <property type="component" value="Chromosome"/>
</dbReference>
<dbReference type="EMBL" id="FP565575">
    <property type="protein sequence ID" value="CBE67995.1"/>
    <property type="molecule type" value="Genomic_DNA"/>
</dbReference>
<accession>D5MMA9</accession>
<gene>
    <name evidence="3" type="ORF">DAMO_0934</name>
</gene>
<proteinExistence type="inferred from homology"/>
<dbReference type="InterPro" id="IPR002347">
    <property type="entry name" value="SDR_fam"/>
</dbReference>
<evidence type="ECO:0000256" key="2">
    <source>
        <dbReference type="RuleBase" id="RU000363"/>
    </source>
</evidence>
<dbReference type="AlphaFoldDB" id="D5MMA9"/>
<dbReference type="STRING" id="671143.DAMO_0934"/>
<comment type="similarity">
    <text evidence="1 2">Belongs to the short-chain dehydrogenases/reductases (SDR) family.</text>
</comment>
<dbReference type="KEGG" id="mox:DAMO_0934"/>
<evidence type="ECO:0000256" key="1">
    <source>
        <dbReference type="ARBA" id="ARBA00006484"/>
    </source>
</evidence>
<evidence type="ECO:0000313" key="4">
    <source>
        <dbReference type="Proteomes" id="UP000006898"/>
    </source>
</evidence>
<dbReference type="eggNOG" id="COG0300">
    <property type="taxonomic scope" value="Bacteria"/>
</dbReference>